<keyword evidence="5 7" id="KW-0733">Signal recognition particle</keyword>
<evidence type="ECO:0000256" key="2">
    <source>
        <dbReference type="ARBA" id="ARBA00010349"/>
    </source>
</evidence>
<dbReference type="SUPFAM" id="SSF54762">
    <property type="entry name" value="Signal recognition particle alu RNA binding heterodimer, SRP9/14"/>
    <property type="match status" value="1"/>
</dbReference>
<keyword evidence="10" id="KW-1185">Reference proteome</keyword>
<keyword evidence="3 7" id="KW-0963">Cytoplasm</keyword>
<dbReference type="Proteomes" id="UP000800041">
    <property type="component" value="Unassembled WGS sequence"/>
</dbReference>
<dbReference type="Gene3D" id="3.30.720.10">
    <property type="entry name" value="Signal recognition particle alu RNA binding heterodimer, srp9/1"/>
    <property type="match status" value="1"/>
</dbReference>
<comment type="similarity">
    <text evidence="2 7">Belongs to the SRP14 family.</text>
</comment>
<dbReference type="InterPro" id="IPR009018">
    <property type="entry name" value="Signal_recog_particle_SRP9/14"/>
</dbReference>
<dbReference type="InterPro" id="IPR003210">
    <property type="entry name" value="Signal_recog_particle_SRP14"/>
</dbReference>
<accession>A0A6G1GRX0</accession>
<comment type="subunit">
    <text evidence="7">Component of a fungal signal recognition particle (SRP) complex that consists of a 7SL RNA molecule (scR1) and at least six protein subunits: SRP72, SRP68, SRP54, SEC65, SRP21 and SRP14.</text>
</comment>
<evidence type="ECO:0000313" key="10">
    <source>
        <dbReference type="Proteomes" id="UP000800041"/>
    </source>
</evidence>
<keyword evidence="4 7" id="KW-0694">RNA-binding</keyword>
<dbReference type="OrthoDB" id="19209at2759"/>
<comment type="function">
    <text evidence="7">Component of the signal recognition particle (SRP) complex, a ribonucleoprotein complex that mediates the cotranslational targeting of secretory and membrane proteins to the endoplasmic reticulum (ER).</text>
</comment>
<organism evidence="9 10">
    <name type="scientific">Aulographum hederae CBS 113979</name>
    <dbReference type="NCBI Taxonomy" id="1176131"/>
    <lineage>
        <taxon>Eukaryota</taxon>
        <taxon>Fungi</taxon>
        <taxon>Dikarya</taxon>
        <taxon>Ascomycota</taxon>
        <taxon>Pezizomycotina</taxon>
        <taxon>Dothideomycetes</taxon>
        <taxon>Pleosporomycetidae</taxon>
        <taxon>Aulographales</taxon>
        <taxon>Aulographaceae</taxon>
    </lineage>
</organism>
<dbReference type="Pfam" id="PF02290">
    <property type="entry name" value="SRP14"/>
    <property type="match status" value="1"/>
</dbReference>
<dbReference type="PANTHER" id="PTHR12013">
    <property type="entry name" value="SIGNAL RECOGNITION PARTICLE 14 KD PROTEIN"/>
    <property type="match status" value="1"/>
</dbReference>
<evidence type="ECO:0000256" key="4">
    <source>
        <dbReference type="ARBA" id="ARBA00022884"/>
    </source>
</evidence>
<feature type="compositionally biased region" description="Low complexity" evidence="8">
    <location>
        <begin position="38"/>
        <end position="49"/>
    </location>
</feature>
<evidence type="ECO:0000313" key="9">
    <source>
        <dbReference type="EMBL" id="KAF1983498.1"/>
    </source>
</evidence>
<dbReference type="GO" id="GO:0008312">
    <property type="term" value="F:7S RNA binding"/>
    <property type="evidence" value="ECO:0007669"/>
    <property type="project" value="UniProtKB-UniRule"/>
</dbReference>
<evidence type="ECO:0000256" key="6">
    <source>
        <dbReference type="ARBA" id="ARBA00023274"/>
    </source>
</evidence>
<name>A0A6G1GRX0_9PEZI</name>
<sequence length="125" mass="13759">MTEPKSHDEFFSTLSTLFDKTRTHGSGTVYLVQKRLSYSNSPSSSSTSSPDTLADLTPAQPLPLLIRASTSQSKTKTKLSTIVQPEDIEDFFVKYAEVCRGGMSGLKKRERRKKKGKKAGGEKKG</sequence>
<evidence type="ECO:0000256" key="3">
    <source>
        <dbReference type="ARBA" id="ARBA00022490"/>
    </source>
</evidence>
<feature type="region of interest" description="Disordered" evidence="8">
    <location>
        <begin position="103"/>
        <end position="125"/>
    </location>
</feature>
<gene>
    <name evidence="9" type="ORF">K402DRAFT_423618</name>
</gene>
<protein>
    <recommendedName>
        <fullName evidence="7">Signal recognition particle subunit SRP14</fullName>
    </recommendedName>
    <alternativeName>
        <fullName evidence="7">Signal recognition particle 14 kDa protein</fullName>
    </alternativeName>
</protein>
<reference evidence="9" key="1">
    <citation type="journal article" date="2020" name="Stud. Mycol.">
        <title>101 Dothideomycetes genomes: a test case for predicting lifestyles and emergence of pathogens.</title>
        <authorList>
            <person name="Haridas S."/>
            <person name="Albert R."/>
            <person name="Binder M."/>
            <person name="Bloem J."/>
            <person name="Labutti K."/>
            <person name="Salamov A."/>
            <person name="Andreopoulos B."/>
            <person name="Baker S."/>
            <person name="Barry K."/>
            <person name="Bills G."/>
            <person name="Bluhm B."/>
            <person name="Cannon C."/>
            <person name="Castanera R."/>
            <person name="Culley D."/>
            <person name="Daum C."/>
            <person name="Ezra D."/>
            <person name="Gonzalez J."/>
            <person name="Henrissat B."/>
            <person name="Kuo A."/>
            <person name="Liang C."/>
            <person name="Lipzen A."/>
            <person name="Lutzoni F."/>
            <person name="Magnuson J."/>
            <person name="Mondo S."/>
            <person name="Nolan M."/>
            <person name="Ohm R."/>
            <person name="Pangilinan J."/>
            <person name="Park H.-J."/>
            <person name="Ramirez L."/>
            <person name="Alfaro M."/>
            <person name="Sun H."/>
            <person name="Tritt A."/>
            <person name="Yoshinaga Y."/>
            <person name="Zwiers L.-H."/>
            <person name="Turgeon B."/>
            <person name="Goodwin S."/>
            <person name="Spatafora J."/>
            <person name="Crous P."/>
            <person name="Grigoriev I."/>
        </authorList>
    </citation>
    <scope>NUCLEOTIDE SEQUENCE</scope>
    <source>
        <strain evidence="9">CBS 113979</strain>
    </source>
</reference>
<dbReference type="EMBL" id="ML977174">
    <property type="protein sequence ID" value="KAF1983498.1"/>
    <property type="molecule type" value="Genomic_DNA"/>
</dbReference>
<feature type="region of interest" description="Disordered" evidence="8">
    <location>
        <begin position="38"/>
        <end position="58"/>
    </location>
</feature>
<evidence type="ECO:0000256" key="7">
    <source>
        <dbReference type="RuleBase" id="RU368100"/>
    </source>
</evidence>
<dbReference type="GO" id="GO:0030942">
    <property type="term" value="F:endoplasmic reticulum signal peptide binding"/>
    <property type="evidence" value="ECO:0007669"/>
    <property type="project" value="UniProtKB-UniRule"/>
</dbReference>
<evidence type="ECO:0000256" key="5">
    <source>
        <dbReference type="ARBA" id="ARBA00023135"/>
    </source>
</evidence>
<dbReference type="AlphaFoldDB" id="A0A6G1GRX0"/>
<dbReference type="GO" id="GO:0006614">
    <property type="term" value="P:SRP-dependent cotranslational protein targeting to membrane"/>
    <property type="evidence" value="ECO:0007669"/>
    <property type="project" value="UniProtKB-UniRule"/>
</dbReference>
<comment type="subcellular location">
    <subcellularLocation>
        <location evidence="1 7">Cytoplasm</location>
    </subcellularLocation>
</comment>
<proteinExistence type="inferred from homology"/>
<dbReference type="GO" id="GO:0005786">
    <property type="term" value="C:signal recognition particle, endoplasmic reticulum targeting"/>
    <property type="evidence" value="ECO:0007669"/>
    <property type="project" value="UniProtKB-UniRule"/>
</dbReference>
<feature type="compositionally biased region" description="Basic residues" evidence="8">
    <location>
        <begin position="106"/>
        <end position="118"/>
    </location>
</feature>
<evidence type="ECO:0000256" key="8">
    <source>
        <dbReference type="SAM" id="MobiDB-lite"/>
    </source>
</evidence>
<keyword evidence="6 7" id="KW-0687">Ribonucleoprotein</keyword>
<evidence type="ECO:0000256" key="1">
    <source>
        <dbReference type="ARBA" id="ARBA00004496"/>
    </source>
</evidence>